<keyword evidence="9 12" id="KW-1133">Transmembrane helix</keyword>
<keyword evidence="4" id="KW-1003">Cell membrane</keyword>
<comment type="subcellular location">
    <subcellularLocation>
        <location evidence="1">Cell membrane</location>
        <topology evidence="1">Multi-pass membrane protein</topology>
    </subcellularLocation>
</comment>
<evidence type="ECO:0000256" key="6">
    <source>
        <dbReference type="ARBA" id="ARBA00022692"/>
    </source>
</evidence>
<keyword evidence="14" id="KW-1185">Reference proteome</keyword>
<feature type="transmembrane region" description="Helical" evidence="12">
    <location>
        <begin position="112"/>
        <end position="131"/>
    </location>
</feature>
<evidence type="ECO:0000256" key="12">
    <source>
        <dbReference type="SAM" id="Phobius"/>
    </source>
</evidence>
<keyword evidence="5" id="KW-0349">Heme</keyword>
<feature type="transmembrane region" description="Helical" evidence="12">
    <location>
        <begin position="236"/>
        <end position="256"/>
    </location>
</feature>
<comment type="similarity">
    <text evidence="2">Belongs to the cytochrome ubiquinol oxidase subunit 2 family.</text>
</comment>
<dbReference type="GO" id="GO:0019646">
    <property type="term" value="P:aerobic electron transport chain"/>
    <property type="evidence" value="ECO:0007669"/>
    <property type="project" value="TreeGrafter"/>
</dbReference>
<evidence type="ECO:0000313" key="14">
    <source>
        <dbReference type="Proteomes" id="UP000269669"/>
    </source>
</evidence>
<dbReference type="PIRSF" id="PIRSF000267">
    <property type="entry name" value="Cyt_oxidse_sub2"/>
    <property type="match status" value="1"/>
</dbReference>
<protein>
    <submittedName>
        <fullName evidence="13">Cytochrome bd-I ubiquinol oxidase subunit 2 apoprotein</fullName>
    </submittedName>
</protein>
<name>A0A3R9QCQ2_9BACT</name>
<evidence type="ECO:0000256" key="5">
    <source>
        <dbReference type="ARBA" id="ARBA00022617"/>
    </source>
</evidence>
<dbReference type="RefSeq" id="WP_125486892.1">
    <property type="nucleotide sequence ID" value="NZ_RSDW01000001.1"/>
</dbReference>
<dbReference type="OrthoDB" id="9776710at2"/>
<feature type="transmembrane region" description="Helical" evidence="12">
    <location>
        <begin position="166"/>
        <end position="189"/>
    </location>
</feature>
<evidence type="ECO:0000313" key="13">
    <source>
        <dbReference type="EMBL" id="RSL18540.1"/>
    </source>
</evidence>
<keyword evidence="8" id="KW-0249">Electron transport</keyword>
<dbReference type="EMBL" id="RSDW01000001">
    <property type="protein sequence ID" value="RSL18540.1"/>
    <property type="molecule type" value="Genomic_DNA"/>
</dbReference>
<evidence type="ECO:0000256" key="3">
    <source>
        <dbReference type="ARBA" id="ARBA00022448"/>
    </source>
</evidence>
<evidence type="ECO:0000256" key="1">
    <source>
        <dbReference type="ARBA" id="ARBA00004651"/>
    </source>
</evidence>
<reference evidence="13 14" key="1">
    <citation type="submission" date="2018-12" db="EMBL/GenBank/DDBJ databases">
        <title>Sequencing of bacterial isolates from soil warming experiment in Harvard Forest, Massachusetts, USA.</title>
        <authorList>
            <person name="Deangelis K."/>
        </authorList>
    </citation>
    <scope>NUCLEOTIDE SEQUENCE [LARGE SCALE GENOMIC DNA]</scope>
    <source>
        <strain evidence="13 14">EB153</strain>
    </source>
</reference>
<dbReference type="GO" id="GO:0070069">
    <property type="term" value="C:cytochrome complex"/>
    <property type="evidence" value="ECO:0007669"/>
    <property type="project" value="TreeGrafter"/>
</dbReference>
<comment type="caution">
    <text evidence="13">The sequence shown here is derived from an EMBL/GenBank/DDBJ whole genome shotgun (WGS) entry which is preliminary data.</text>
</comment>
<feature type="transmembrane region" description="Helical" evidence="12">
    <location>
        <begin position="55"/>
        <end position="74"/>
    </location>
</feature>
<accession>A0A3R9QCQ2</accession>
<proteinExistence type="inferred from homology"/>
<gene>
    <name evidence="13" type="ORF">EDE15_4129</name>
</gene>
<dbReference type="Pfam" id="PF02322">
    <property type="entry name" value="Cyt_bd_oxida_II"/>
    <property type="match status" value="1"/>
</dbReference>
<feature type="transmembrane region" description="Helical" evidence="12">
    <location>
        <begin position="6"/>
        <end position="34"/>
    </location>
</feature>
<keyword evidence="10" id="KW-0408">Iron</keyword>
<evidence type="ECO:0000256" key="4">
    <source>
        <dbReference type="ARBA" id="ARBA00022475"/>
    </source>
</evidence>
<feature type="transmembrane region" description="Helical" evidence="12">
    <location>
        <begin position="80"/>
        <end position="100"/>
    </location>
</feature>
<evidence type="ECO:0000256" key="9">
    <source>
        <dbReference type="ARBA" id="ARBA00022989"/>
    </source>
</evidence>
<dbReference type="InterPro" id="IPR003317">
    <property type="entry name" value="Cyt-d_oxidase_su2"/>
</dbReference>
<evidence type="ECO:0000256" key="11">
    <source>
        <dbReference type="ARBA" id="ARBA00023136"/>
    </source>
</evidence>
<keyword evidence="6 12" id="KW-0812">Transmembrane</keyword>
<keyword evidence="3" id="KW-0813">Transport</keyword>
<dbReference type="GO" id="GO:0009055">
    <property type="term" value="F:electron transfer activity"/>
    <property type="evidence" value="ECO:0007669"/>
    <property type="project" value="TreeGrafter"/>
</dbReference>
<dbReference type="NCBIfam" id="TIGR00203">
    <property type="entry name" value="cydB"/>
    <property type="match status" value="1"/>
</dbReference>
<feature type="transmembrane region" description="Helical" evidence="12">
    <location>
        <begin position="201"/>
        <end position="224"/>
    </location>
</feature>
<dbReference type="GO" id="GO:0005886">
    <property type="term" value="C:plasma membrane"/>
    <property type="evidence" value="ECO:0007669"/>
    <property type="project" value="UniProtKB-SubCell"/>
</dbReference>
<evidence type="ECO:0000256" key="10">
    <source>
        <dbReference type="ARBA" id="ARBA00023004"/>
    </source>
</evidence>
<organism evidence="13 14">
    <name type="scientific">Edaphobacter aggregans</name>
    <dbReference type="NCBI Taxonomy" id="570835"/>
    <lineage>
        <taxon>Bacteria</taxon>
        <taxon>Pseudomonadati</taxon>
        <taxon>Acidobacteriota</taxon>
        <taxon>Terriglobia</taxon>
        <taxon>Terriglobales</taxon>
        <taxon>Acidobacteriaceae</taxon>
        <taxon>Edaphobacter</taxon>
    </lineage>
</organism>
<dbReference type="PANTHER" id="PTHR43141">
    <property type="entry name" value="CYTOCHROME BD2 SUBUNIT II"/>
    <property type="match status" value="1"/>
</dbReference>
<keyword evidence="11 12" id="KW-0472">Membrane</keyword>
<feature type="transmembrane region" description="Helical" evidence="12">
    <location>
        <begin position="307"/>
        <end position="330"/>
    </location>
</feature>
<evidence type="ECO:0000256" key="7">
    <source>
        <dbReference type="ARBA" id="ARBA00022723"/>
    </source>
</evidence>
<dbReference type="GO" id="GO:0016682">
    <property type="term" value="F:oxidoreductase activity, acting on diphenols and related substances as donors, oxygen as acceptor"/>
    <property type="evidence" value="ECO:0007669"/>
    <property type="project" value="TreeGrafter"/>
</dbReference>
<dbReference type="GO" id="GO:0046872">
    <property type="term" value="F:metal ion binding"/>
    <property type="evidence" value="ECO:0007669"/>
    <property type="project" value="UniProtKB-KW"/>
</dbReference>
<dbReference type="Proteomes" id="UP000269669">
    <property type="component" value="Unassembled WGS sequence"/>
</dbReference>
<dbReference type="AlphaFoldDB" id="A0A3R9QCQ2"/>
<evidence type="ECO:0000256" key="8">
    <source>
        <dbReference type="ARBA" id="ARBA00022982"/>
    </source>
</evidence>
<evidence type="ECO:0000256" key="2">
    <source>
        <dbReference type="ARBA" id="ARBA00007543"/>
    </source>
</evidence>
<sequence length="348" mass="38297">MGTIWFWLVAAMLVMYVVLDGFDIGVGVLHLFVAKTNDERRMALASIGPVWDGNEVWLIAGGGTLYFAFPLVYASSFSGFYLPLMIVLWLLILRGVGIELRGHINLRVWEVFFDGLFAFSSVLLAVFYGAALGNVIRGVPLGEDSYFFLPLWTNWRVGPSPGILDWYTVIGGVLALVALTVHGGLYLAVKTEGALQKRARKAVALLWGPLFVLTLISLIATMTVRPQSLRNYNAHTVAYLIPVGVMLSLAGILVLSRRHDDKAAFRASVVYLVLMMVGAAVGLYPVLLPSITDSALDLTVERSRTGLYALHVGMIWWGFGMLLAIGYFVVMYRMFRGKVDLHSGGYGH</sequence>
<dbReference type="PANTHER" id="PTHR43141:SF5">
    <property type="entry name" value="CYTOCHROME BD-I UBIQUINOL OXIDASE SUBUNIT 2"/>
    <property type="match status" value="1"/>
</dbReference>
<feature type="transmembrane region" description="Helical" evidence="12">
    <location>
        <begin position="268"/>
        <end position="287"/>
    </location>
</feature>
<keyword evidence="7" id="KW-0479">Metal-binding</keyword>